<evidence type="ECO:0000256" key="2">
    <source>
        <dbReference type="ARBA" id="ARBA00023125"/>
    </source>
</evidence>
<dbReference type="InterPro" id="IPR011991">
    <property type="entry name" value="ArsR-like_HTH"/>
</dbReference>
<dbReference type="RefSeq" id="WP_073316697.1">
    <property type="nucleotide sequence ID" value="NZ_FQWD01000001.1"/>
</dbReference>
<evidence type="ECO:0000259" key="4">
    <source>
        <dbReference type="PROSITE" id="PS50956"/>
    </source>
</evidence>
<dbReference type="GO" id="GO:0043200">
    <property type="term" value="P:response to amino acid"/>
    <property type="evidence" value="ECO:0007669"/>
    <property type="project" value="TreeGrafter"/>
</dbReference>
<dbReference type="InterPro" id="IPR000485">
    <property type="entry name" value="AsnC-type_HTH_dom"/>
</dbReference>
<sequence length="154" mass="17479">MPINLDKTDLAILRALQDDGRMTNAELAEKVHLSPTPCLRRIKRLEQAGVIDHYTAEINRSLVGIEISAFVFVQLQRNSKENAAQFERAVEQLNEVQECFVVTGSYDYMLSVATRNLASYDRFIKEKLGDIETVAKVDTTIVLNQVKSRRQLPL</sequence>
<dbReference type="GO" id="GO:0005829">
    <property type="term" value="C:cytosol"/>
    <property type="evidence" value="ECO:0007669"/>
    <property type="project" value="TreeGrafter"/>
</dbReference>
<organism evidence="5 6">
    <name type="scientific">Marisediminitalea aggregata</name>
    <dbReference type="NCBI Taxonomy" id="634436"/>
    <lineage>
        <taxon>Bacteria</taxon>
        <taxon>Pseudomonadati</taxon>
        <taxon>Pseudomonadota</taxon>
        <taxon>Gammaproteobacteria</taxon>
        <taxon>Alteromonadales</taxon>
        <taxon>Alteromonadaceae</taxon>
        <taxon>Marisediminitalea</taxon>
    </lineage>
</organism>
<keyword evidence="1" id="KW-0805">Transcription regulation</keyword>
<keyword evidence="3" id="KW-0804">Transcription</keyword>
<keyword evidence="6" id="KW-1185">Reference proteome</keyword>
<dbReference type="InterPro" id="IPR019888">
    <property type="entry name" value="Tscrpt_reg_AsnC-like"/>
</dbReference>
<reference evidence="6" key="1">
    <citation type="submission" date="2016-11" db="EMBL/GenBank/DDBJ databases">
        <authorList>
            <person name="Varghese N."/>
            <person name="Submissions S."/>
        </authorList>
    </citation>
    <scope>NUCLEOTIDE SEQUENCE [LARGE SCALE GENOMIC DNA]</scope>
    <source>
        <strain evidence="6">CGMCC 1.8995</strain>
    </source>
</reference>
<evidence type="ECO:0000313" key="5">
    <source>
        <dbReference type="EMBL" id="SHF73662.1"/>
    </source>
</evidence>
<evidence type="ECO:0000256" key="3">
    <source>
        <dbReference type="ARBA" id="ARBA00023163"/>
    </source>
</evidence>
<name>A0A1M5E3L9_9ALTE</name>
<dbReference type="SUPFAM" id="SSF46785">
    <property type="entry name" value="Winged helix' DNA-binding domain"/>
    <property type="match status" value="1"/>
</dbReference>
<proteinExistence type="predicted"/>
<dbReference type="PROSITE" id="PS50956">
    <property type="entry name" value="HTH_ASNC_2"/>
    <property type="match status" value="1"/>
</dbReference>
<dbReference type="Gene3D" id="1.10.10.10">
    <property type="entry name" value="Winged helix-like DNA-binding domain superfamily/Winged helix DNA-binding domain"/>
    <property type="match status" value="1"/>
</dbReference>
<dbReference type="InterPro" id="IPR011008">
    <property type="entry name" value="Dimeric_a/b-barrel"/>
</dbReference>
<evidence type="ECO:0000313" key="6">
    <source>
        <dbReference type="Proteomes" id="UP000184520"/>
    </source>
</evidence>
<dbReference type="Gene3D" id="3.30.70.920">
    <property type="match status" value="1"/>
</dbReference>
<dbReference type="PRINTS" id="PR00033">
    <property type="entry name" value="HTHASNC"/>
</dbReference>
<dbReference type="GO" id="GO:0043565">
    <property type="term" value="F:sequence-specific DNA binding"/>
    <property type="evidence" value="ECO:0007669"/>
    <property type="project" value="InterPro"/>
</dbReference>
<dbReference type="CDD" id="cd00090">
    <property type="entry name" value="HTH_ARSR"/>
    <property type="match status" value="1"/>
</dbReference>
<dbReference type="GO" id="GO:0006355">
    <property type="term" value="P:regulation of DNA-templated transcription"/>
    <property type="evidence" value="ECO:0007669"/>
    <property type="project" value="UniProtKB-ARBA"/>
</dbReference>
<dbReference type="InterPro" id="IPR036390">
    <property type="entry name" value="WH_DNA-bd_sf"/>
</dbReference>
<keyword evidence="2 5" id="KW-0238">DNA-binding</keyword>
<dbReference type="OrthoDB" id="166264at2"/>
<accession>A0A1M5E3L9</accession>
<dbReference type="EMBL" id="FQWD01000001">
    <property type="protein sequence ID" value="SHF73662.1"/>
    <property type="molecule type" value="Genomic_DNA"/>
</dbReference>
<dbReference type="AlphaFoldDB" id="A0A1M5E3L9"/>
<gene>
    <name evidence="5" type="ORF">SAMN05216361_0235</name>
</gene>
<dbReference type="PANTHER" id="PTHR30154:SF34">
    <property type="entry name" value="TRANSCRIPTIONAL REGULATOR AZLB"/>
    <property type="match status" value="1"/>
</dbReference>
<dbReference type="SMART" id="SM00344">
    <property type="entry name" value="HTH_ASNC"/>
    <property type="match status" value="1"/>
</dbReference>
<dbReference type="PANTHER" id="PTHR30154">
    <property type="entry name" value="LEUCINE-RESPONSIVE REGULATORY PROTEIN"/>
    <property type="match status" value="1"/>
</dbReference>
<protein>
    <submittedName>
        <fullName evidence="5">DNA-binding transcriptional regulator, Lrp family</fullName>
    </submittedName>
</protein>
<dbReference type="FunFam" id="1.10.10.10:FF:000186">
    <property type="entry name" value="AsnC family transcriptional regulator"/>
    <property type="match status" value="1"/>
</dbReference>
<dbReference type="InterPro" id="IPR019887">
    <property type="entry name" value="Tscrpt_reg_AsnC/Lrp_C"/>
</dbReference>
<dbReference type="STRING" id="634436.SAMN05216361_0235"/>
<dbReference type="Proteomes" id="UP000184520">
    <property type="component" value="Unassembled WGS sequence"/>
</dbReference>
<dbReference type="InterPro" id="IPR036388">
    <property type="entry name" value="WH-like_DNA-bd_sf"/>
</dbReference>
<dbReference type="Pfam" id="PF01037">
    <property type="entry name" value="AsnC_trans_reg"/>
    <property type="match status" value="1"/>
</dbReference>
<dbReference type="Pfam" id="PF13412">
    <property type="entry name" value="HTH_24"/>
    <property type="match status" value="1"/>
</dbReference>
<evidence type="ECO:0000256" key="1">
    <source>
        <dbReference type="ARBA" id="ARBA00023015"/>
    </source>
</evidence>
<feature type="domain" description="HTH asnC-type" evidence="4">
    <location>
        <begin position="5"/>
        <end position="66"/>
    </location>
</feature>
<dbReference type="SUPFAM" id="SSF54909">
    <property type="entry name" value="Dimeric alpha+beta barrel"/>
    <property type="match status" value="1"/>
</dbReference>